<evidence type="ECO:0000259" key="10">
    <source>
        <dbReference type="Pfam" id="PF01406"/>
    </source>
</evidence>
<evidence type="ECO:0000256" key="8">
    <source>
        <dbReference type="ARBA" id="ARBA00033376"/>
    </source>
</evidence>
<evidence type="ECO:0000256" key="3">
    <source>
        <dbReference type="ARBA" id="ARBA00012088"/>
    </source>
</evidence>
<dbReference type="GO" id="GO:0004817">
    <property type="term" value="F:cysteine-tRNA ligase activity"/>
    <property type="evidence" value="ECO:0007669"/>
    <property type="project" value="TreeGrafter"/>
</dbReference>
<sequence>MESWAGLDLPPLSKSFEIPDLKLFDTASQTIKPLAKKNDYKIYVCGITPYDATHLGHAATYLTFDLINRYLRLSGATVNFVQNITDIDDPLLERAERDGTNWQDLARSQINLFRGDMVNLHVIPPDHYIGVVEAMALIIESIEALVATGNTYMVESDLYFEVHSDSKFGSRSHLNQDEMLEIFSQRGGDPKRAGKRNPLDALLWRGERPGEPSWQSPFGAGRPGWHIECSAIALTYLSRKSADGESENESIDIQGGGSDLVFPHHEMSASQCALITKKEFASHYVHAGMIGLNGEKMSKSLGNLVFVSTLINQGVEPAAIRWALFSSHFTKDRMWNQELLDDSIDWINRLRTALSRVDVAPTTPAITGIIRELSENLNTAAALHLIKEWIEQSENGEPSGLESRGEAGEFSRALDTILGIAL</sequence>
<dbReference type="InterPro" id="IPR024909">
    <property type="entry name" value="Cys-tRNA/MSH_ligase"/>
</dbReference>
<evidence type="ECO:0000256" key="2">
    <source>
        <dbReference type="ARBA" id="ARBA00007723"/>
    </source>
</evidence>
<proteinExistence type="inferred from homology"/>
<dbReference type="Gene3D" id="1.20.120.640">
    <property type="entry name" value="Anticodon-binding domain of a subclass of class I aminoacyl-tRNA synthetases"/>
    <property type="match status" value="1"/>
</dbReference>
<feature type="domain" description="tRNA synthetases class I catalytic" evidence="10">
    <location>
        <begin position="36"/>
        <end position="342"/>
    </location>
</feature>
<dbReference type="EMBL" id="CAEZSP010000002">
    <property type="protein sequence ID" value="CAB4535523.1"/>
    <property type="molecule type" value="Genomic_DNA"/>
</dbReference>
<keyword evidence="7" id="KW-0067">ATP-binding</keyword>
<dbReference type="InterPro" id="IPR014729">
    <property type="entry name" value="Rossmann-like_a/b/a_fold"/>
</dbReference>
<evidence type="ECO:0000256" key="6">
    <source>
        <dbReference type="ARBA" id="ARBA00022741"/>
    </source>
</evidence>
<dbReference type="GO" id="GO:0005829">
    <property type="term" value="C:cytosol"/>
    <property type="evidence" value="ECO:0007669"/>
    <property type="project" value="TreeGrafter"/>
</dbReference>
<name>A0A6J6HW06_9ZZZZ</name>
<organism evidence="12">
    <name type="scientific">freshwater metagenome</name>
    <dbReference type="NCBI Taxonomy" id="449393"/>
    <lineage>
        <taxon>unclassified sequences</taxon>
        <taxon>metagenomes</taxon>
        <taxon>ecological metagenomes</taxon>
    </lineage>
</organism>
<dbReference type="EMBL" id="CAEZVG010000001">
    <property type="protein sequence ID" value="CAB4615324.1"/>
    <property type="molecule type" value="Genomic_DNA"/>
</dbReference>
<evidence type="ECO:0000256" key="9">
    <source>
        <dbReference type="ARBA" id="ARBA00048350"/>
    </source>
</evidence>
<evidence type="ECO:0000256" key="4">
    <source>
        <dbReference type="ARBA" id="ARBA00020068"/>
    </source>
</evidence>
<evidence type="ECO:0000256" key="5">
    <source>
        <dbReference type="ARBA" id="ARBA00022598"/>
    </source>
</evidence>
<evidence type="ECO:0000313" key="12">
    <source>
        <dbReference type="EMBL" id="CAB4615324.1"/>
    </source>
</evidence>
<evidence type="ECO:0000313" key="11">
    <source>
        <dbReference type="EMBL" id="CAB4535523.1"/>
    </source>
</evidence>
<dbReference type="EC" id="6.3.1.13" evidence="3"/>
<dbReference type="SUPFAM" id="SSF52374">
    <property type="entry name" value="Nucleotidylyl transferase"/>
    <property type="match status" value="1"/>
</dbReference>
<dbReference type="InterPro" id="IPR017812">
    <property type="entry name" value="Mycothiol_ligase_MshC"/>
</dbReference>
<protein>
    <recommendedName>
        <fullName evidence="4">L-cysteine:1D-myo-inositol 2-amino-2-deoxy-alpha-D-glucopyranoside ligase</fullName>
        <ecNumber evidence="3">6.3.1.13</ecNumber>
    </recommendedName>
    <alternativeName>
        <fullName evidence="8">Mycothiol ligase</fullName>
    </alternativeName>
</protein>
<keyword evidence="5" id="KW-0436">Ligase</keyword>
<dbReference type="AlphaFoldDB" id="A0A6J6HW06"/>
<dbReference type="Gene3D" id="3.40.50.620">
    <property type="entry name" value="HUPs"/>
    <property type="match status" value="1"/>
</dbReference>
<evidence type="ECO:0000256" key="1">
    <source>
        <dbReference type="ARBA" id="ARBA00003679"/>
    </source>
</evidence>
<comment type="catalytic activity">
    <reaction evidence="9">
        <text>1D-myo-inositol 2-amino-2-deoxy-alpha-D-glucopyranoside + L-cysteine + ATP = 1D-myo-inositol 2-(L-cysteinylamino)-2-deoxy-alpha-D-glucopyranoside + AMP + diphosphate + H(+)</text>
        <dbReference type="Rhea" id="RHEA:26176"/>
        <dbReference type="ChEBI" id="CHEBI:15378"/>
        <dbReference type="ChEBI" id="CHEBI:30616"/>
        <dbReference type="ChEBI" id="CHEBI:33019"/>
        <dbReference type="ChEBI" id="CHEBI:35235"/>
        <dbReference type="ChEBI" id="CHEBI:58886"/>
        <dbReference type="ChEBI" id="CHEBI:58887"/>
        <dbReference type="ChEBI" id="CHEBI:456215"/>
        <dbReference type="EC" id="6.3.1.13"/>
    </reaction>
</comment>
<dbReference type="PANTHER" id="PTHR10890">
    <property type="entry name" value="CYSTEINYL-TRNA SYNTHETASE"/>
    <property type="match status" value="1"/>
</dbReference>
<dbReference type="InterPro" id="IPR032678">
    <property type="entry name" value="tRNA-synt_1_cat_dom"/>
</dbReference>
<dbReference type="GO" id="GO:0010125">
    <property type="term" value="P:mycothiol biosynthetic process"/>
    <property type="evidence" value="ECO:0007669"/>
    <property type="project" value="InterPro"/>
</dbReference>
<keyword evidence="6" id="KW-0547">Nucleotide-binding</keyword>
<dbReference type="GO" id="GO:0005524">
    <property type="term" value="F:ATP binding"/>
    <property type="evidence" value="ECO:0007669"/>
    <property type="project" value="UniProtKB-KW"/>
</dbReference>
<gene>
    <name evidence="11" type="ORF">UFOPK1440_00091</name>
    <name evidence="12" type="ORF">UFOPK1946_00002</name>
</gene>
<dbReference type="GO" id="GO:0006423">
    <property type="term" value="P:cysteinyl-tRNA aminoacylation"/>
    <property type="evidence" value="ECO:0007669"/>
    <property type="project" value="TreeGrafter"/>
</dbReference>
<comment type="function">
    <text evidence="1">Catalyzes the ATP-dependent condensation of GlcN-Ins and L-cysteine to form L-Cys-GlcN-Ins.</text>
</comment>
<comment type="similarity">
    <text evidence="2">Belongs to the class-I aminoacyl-tRNA synthetase family. MshC subfamily.</text>
</comment>
<dbReference type="Pfam" id="PF01406">
    <property type="entry name" value="tRNA-synt_1e"/>
    <property type="match status" value="1"/>
</dbReference>
<evidence type="ECO:0000256" key="7">
    <source>
        <dbReference type="ARBA" id="ARBA00022840"/>
    </source>
</evidence>
<accession>A0A6J6HW06</accession>
<dbReference type="PRINTS" id="PR00983">
    <property type="entry name" value="TRNASYNTHCYS"/>
</dbReference>
<dbReference type="NCBIfam" id="TIGR03447">
    <property type="entry name" value="mycothiol_MshC"/>
    <property type="match status" value="1"/>
</dbReference>
<dbReference type="PANTHER" id="PTHR10890:SF3">
    <property type="entry name" value="CYSTEINE--TRNA LIGASE, CYTOPLASMIC"/>
    <property type="match status" value="1"/>
</dbReference>
<dbReference type="GO" id="GO:0035446">
    <property type="term" value="F:cysteine-glucosaminylinositol ligase activity"/>
    <property type="evidence" value="ECO:0007669"/>
    <property type="project" value="UniProtKB-EC"/>
</dbReference>
<reference evidence="12" key="1">
    <citation type="submission" date="2020-05" db="EMBL/GenBank/DDBJ databases">
        <authorList>
            <person name="Chiriac C."/>
            <person name="Salcher M."/>
            <person name="Ghai R."/>
            <person name="Kavagutti S V."/>
        </authorList>
    </citation>
    <scope>NUCLEOTIDE SEQUENCE</scope>
</reference>